<organism evidence="1 2">
    <name type="scientific">Natronobacterium texcoconense</name>
    <dbReference type="NCBI Taxonomy" id="1095778"/>
    <lineage>
        <taxon>Archaea</taxon>
        <taxon>Methanobacteriati</taxon>
        <taxon>Methanobacteriota</taxon>
        <taxon>Stenosarchaea group</taxon>
        <taxon>Halobacteria</taxon>
        <taxon>Halobacteriales</taxon>
        <taxon>Natrialbaceae</taxon>
        <taxon>Natronobacterium</taxon>
    </lineage>
</organism>
<evidence type="ECO:0000313" key="2">
    <source>
        <dbReference type="Proteomes" id="UP000198848"/>
    </source>
</evidence>
<name>A0A1H0ZED7_NATTX</name>
<gene>
    <name evidence="1" type="ORF">SAMN04489842_0246</name>
</gene>
<evidence type="ECO:0000313" key="1">
    <source>
        <dbReference type="EMBL" id="SDQ25679.1"/>
    </source>
</evidence>
<dbReference type="AlphaFoldDB" id="A0A1H0ZED7"/>
<sequence length="183" mass="20097">MYRRPLLAGVPAAVTVALAGCTAVGDRVFSREPTTPSGTTVDTHAEVTDVLEDGLGYHQTEGDYVGGREDHYWTVVPDQETADERFDREGSIDDFLEATDFETAYLLVVQYGMQSDRELVFEELERTDDGIHAAFSIETPSVGGDDYAIHSSVLRITDEEREVPDTDDVTITIDGDAYPAPDT</sequence>
<dbReference type="Proteomes" id="UP000198848">
    <property type="component" value="Unassembled WGS sequence"/>
</dbReference>
<reference evidence="2" key="1">
    <citation type="submission" date="2016-10" db="EMBL/GenBank/DDBJ databases">
        <authorList>
            <person name="Varghese N."/>
            <person name="Submissions S."/>
        </authorList>
    </citation>
    <scope>NUCLEOTIDE SEQUENCE [LARGE SCALE GENOMIC DNA]</scope>
    <source>
        <strain evidence="2">DSM 24767</strain>
    </source>
</reference>
<proteinExistence type="predicted"/>
<dbReference type="OrthoDB" id="206092at2157"/>
<dbReference type="EMBL" id="FNLC01000001">
    <property type="protein sequence ID" value="SDQ25679.1"/>
    <property type="molecule type" value="Genomic_DNA"/>
</dbReference>
<accession>A0A1H0ZED7</accession>
<dbReference type="PROSITE" id="PS51257">
    <property type="entry name" value="PROKAR_LIPOPROTEIN"/>
    <property type="match status" value="1"/>
</dbReference>
<protein>
    <submittedName>
        <fullName evidence="1">Uncharacterized protein</fullName>
    </submittedName>
</protein>
<dbReference type="RefSeq" id="WP_090376146.1">
    <property type="nucleotide sequence ID" value="NZ_FNLC01000001.1"/>
</dbReference>
<keyword evidence="2" id="KW-1185">Reference proteome</keyword>